<sequence>MHRFSHTLSSASVIGTNRVKSVQLDGATSCPSVSFLLVMWSLCSVCVVFIIWILLECFKCGNVQVTNCGTTHVTNLASLLTLEGGSKFKPPTLTIMVPGSNDCFKLVGSKVQGHTQQHRIPVYV</sequence>
<keyword evidence="1" id="KW-0812">Transmembrane</keyword>
<proteinExistence type="predicted"/>
<dbReference type="EMBL" id="HBUF01343293">
    <property type="protein sequence ID" value="CAG6706465.1"/>
    <property type="molecule type" value="Transcribed_RNA"/>
</dbReference>
<keyword evidence="1" id="KW-0472">Membrane</keyword>
<feature type="transmembrane region" description="Helical" evidence="1">
    <location>
        <begin position="33"/>
        <end position="55"/>
    </location>
</feature>
<keyword evidence="1" id="KW-1133">Transmembrane helix</keyword>
<accession>A0A8D8UG12</accession>
<evidence type="ECO:0000313" key="2">
    <source>
        <dbReference type="EMBL" id="CAG6706465.1"/>
    </source>
</evidence>
<organism evidence="2">
    <name type="scientific">Cacopsylla melanoneura</name>
    <dbReference type="NCBI Taxonomy" id="428564"/>
    <lineage>
        <taxon>Eukaryota</taxon>
        <taxon>Metazoa</taxon>
        <taxon>Ecdysozoa</taxon>
        <taxon>Arthropoda</taxon>
        <taxon>Hexapoda</taxon>
        <taxon>Insecta</taxon>
        <taxon>Pterygota</taxon>
        <taxon>Neoptera</taxon>
        <taxon>Paraneoptera</taxon>
        <taxon>Hemiptera</taxon>
        <taxon>Sternorrhyncha</taxon>
        <taxon>Psylloidea</taxon>
        <taxon>Psyllidae</taxon>
        <taxon>Psyllinae</taxon>
        <taxon>Cacopsylla</taxon>
    </lineage>
</organism>
<dbReference type="AlphaFoldDB" id="A0A8D8UG12"/>
<protein>
    <submittedName>
        <fullName evidence="2">Uncharacterized protein</fullName>
    </submittedName>
</protein>
<name>A0A8D8UG12_9HEMI</name>
<evidence type="ECO:0000256" key="1">
    <source>
        <dbReference type="SAM" id="Phobius"/>
    </source>
</evidence>
<reference evidence="2" key="1">
    <citation type="submission" date="2021-05" db="EMBL/GenBank/DDBJ databases">
        <authorList>
            <person name="Alioto T."/>
            <person name="Alioto T."/>
            <person name="Gomez Garrido J."/>
        </authorList>
    </citation>
    <scope>NUCLEOTIDE SEQUENCE</scope>
</reference>